<proteinExistence type="predicted"/>
<evidence type="ECO:0000313" key="1">
    <source>
        <dbReference type="EnsemblPlants" id="ORUFI03G03260.1"/>
    </source>
</evidence>
<keyword evidence="2" id="KW-1185">Reference proteome</keyword>
<organism evidence="1 2">
    <name type="scientific">Oryza rufipogon</name>
    <name type="common">Brownbeard rice</name>
    <name type="synonym">Asian wild rice</name>
    <dbReference type="NCBI Taxonomy" id="4529"/>
    <lineage>
        <taxon>Eukaryota</taxon>
        <taxon>Viridiplantae</taxon>
        <taxon>Streptophyta</taxon>
        <taxon>Embryophyta</taxon>
        <taxon>Tracheophyta</taxon>
        <taxon>Spermatophyta</taxon>
        <taxon>Magnoliopsida</taxon>
        <taxon>Liliopsida</taxon>
        <taxon>Poales</taxon>
        <taxon>Poaceae</taxon>
        <taxon>BOP clade</taxon>
        <taxon>Oryzoideae</taxon>
        <taxon>Oryzeae</taxon>
        <taxon>Oryzinae</taxon>
        <taxon>Oryza</taxon>
    </lineage>
</organism>
<dbReference type="Proteomes" id="UP000008022">
    <property type="component" value="Unassembled WGS sequence"/>
</dbReference>
<dbReference type="EnsemblPlants" id="ORUFI03G03260.1">
    <property type="protein sequence ID" value="ORUFI03G03260.1"/>
    <property type="gene ID" value="ORUFI03G03260"/>
</dbReference>
<evidence type="ECO:0000313" key="2">
    <source>
        <dbReference type="Proteomes" id="UP000008022"/>
    </source>
</evidence>
<protein>
    <submittedName>
        <fullName evidence="1">Uncharacterized protein</fullName>
    </submittedName>
</protein>
<name>A0A0E0NPK7_ORYRU</name>
<reference evidence="1" key="2">
    <citation type="submission" date="2015-06" db="UniProtKB">
        <authorList>
            <consortium name="EnsemblPlants"/>
        </authorList>
    </citation>
    <scope>IDENTIFICATION</scope>
</reference>
<dbReference type="AlphaFoldDB" id="A0A0E0NPK7"/>
<dbReference type="OMA" id="SHSAYDF"/>
<dbReference type="Gramene" id="ORUFI03G03260.1">
    <property type="protein sequence ID" value="ORUFI03G03260.1"/>
    <property type="gene ID" value="ORUFI03G03260"/>
</dbReference>
<dbReference type="HOGENOM" id="CLU_1654833_0_0_1"/>
<accession>A0A0E0NPK7</accession>
<reference evidence="2" key="1">
    <citation type="submission" date="2013-06" db="EMBL/GenBank/DDBJ databases">
        <authorList>
            <person name="Zhao Q."/>
        </authorList>
    </citation>
    <scope>NUCLEOTIDE SEQUENCE</scope>
    <source>
        <strain evidence="2">cv. W1943</strain>
    </source>
</reference>
<sequence length="168" mass="18322">MASTGRGAGRVVRELQVYSNNNSWRWGTSWCVLVLVAAQRTVGPGHFVAVGGAASQGRDEIFMGGSGGTAPEHVMAESGEEHSRSRTGQIVVCLGWVPALRTTRAQKTNGTRSLAYPDEGGYSLPYVRSHSAYDFLCGVLPFYFLYLADSYTPFSPKYSSCFKREHSL</sequence>